<dbReference type="EMBL" id="AKWZ02000010">
    <property type="protein sequence ID" value="EPG74293.1"/>
    <property type="molecule type" value="Genomic_DNA"/>
</dbReference>
<sequence length="65" mass="7738">MFWLNFILYRPADKENSNSNFSIKRCSVDLNICSHSFIFIGVDYFDSFFKMNEWKETPDSLIDLS</sequence>
<organism evidence="1 2">
    <name type="scientific">Leptospira fainei serovar Hurstbridge str. BUT 6</name>
    <dbReference type="NCBI Taxonomy" id="1193011"/>
    <lineage>
        <taxon>Bacteria</taxon>
        <taxon>Pseudomonadati</taxon>
        <taxon>Spirochaetota</taxon>
        <taxon>Spirochaetia</taxon>
        <taxon>Leptospirales</taxon>
        <taxon>Leptospiraceae</taxon>
        <taxon>Leptospira</taxon>
    </lineage>
</organism>
<evidence type="ECO:0000313" key="2">
    <source>
        <dbReference type="Proteomes" id="UP000014540"/>
    </source>
</evidence>
<keyword evidence="2" id="KW-1185">Reference proteome</keyword>
<proteinExistence type="predicted"/>
<gene>
    <name evidence="1" type="ORF">LEP1GSC058_3876</name>
</gene>
<accession>S3UYI9</accession>
<reference evidence="1" key="1">
    <citation type="submission" date="2013-04" db="EMBL/GenBank/DDBJ databases">
        <authorList>
            <person name="Harkins D.M."/>
            <person name="Durkin A.S."/>
            <person name="Selengut J.D."/>
            <person name="Sanka R."/>
            <person name="DePew J."/>
            <person name="Purushe J."/>
            <person name="Ahmed A."/>
            <person name="van der Linden H."/>
            <person name="Goris M.G.A."/>
            <person name="Hartskeerl R.A."/>
            <person name="Vinetz J.M."/>
            <person name="Sutton G.G."/>
            <person name="Nelson W.C."/>
            <person name="Fouts D.E."/>
        </authorList>
    </citation>
    <scope>NUCLEOTIDE SEQUENCE [LARGE SCALE GENOMIC DNA]</scope>
    <source>
        <strain evidence="1">BUT 6</strain>
    </source>
</reference>
<comment type="caution">
    <text evidence="1">The sequence shown here is derived from an EMBL/GenBank/DDBJ whole genome shotgun (WGS) entry which is preliminary data.</text>
</comment>
<protein>
    <submittedName>
        <fullName evidence="1">Uncharacterized protein</fullName>
    </submittedName>
</protein>
<evidence type="ECO:0000313" key="1">
    <source>
        <dbReference type="EMBL" id="EPG74293.1"/>
    </source>
</evidence>
<dbReference type="STRING" id="1193011.LEP1GSC058_3876"/>
<dbReference type="AlphaFoldDB" id="S3UYI9"/>
<dbReference type="Proteomes" id="UP000014540">
    <property type="component" value="Unassembled WGS sequence"/>
</dbReference>
<name>S3UYI9_9LEPT</name>